<dbReference type="OrthoDB" id="1828945at2"/>
<dbReference type="AlphaFoldDB" id="A0A5M9I2I5"/>
<name>A0A5M9I2I5_9FIRM</name>
<sequence>MKNNKKNQEKLIDDYDYLSNAASSTDYTGLIPSLPQNEAELKSYNDICQFLPSSKSRPKPSKSHPDSEK</sequence>
<dbReference type="EMBL" id="VMSO01000004">
    <property type="protein sequence ID" value="KAA8502019.1"/>
    <property type="molecule type" value="Genomic_DNA"/>
</dbReference>
<keyword evidence="3" id="KW-1185">Reference proteome</keyword>
<comment type="caution">
    <text evidence="2">The sequence shown here is derived from an EMBL/GenBank/DDBJ whole genome shotgun (WGS) entry which is preliminary data.</text>
</comment>
<evidence type="ECO:0000256" key="1">
    <source>
        <dbReference type="SAM" id="MobiDB-lite"/>
    </source>
</evidence>
<evidence type="ECO:0000313" key="3">
    <source>
        <dbReference type="Proteomes" id="UP000322025"/>
    </source>
</evidence>
<feature type="region of interest" description="Disordered" evidence="1">
    <location>
        <begin position="50"/>
        <end position="69"/>
    </location>
</feature>
<gene>
    <name evidence="2" type="ORF">FNY66_04540</name>
</gene>
<evidence type="ECO:0000313" key="2">
    <source>
        <dbReference type="EMBL" id="KAA8502019.1"/>
    </source>
</evidence>
<dbReference type="RefSeq" id="WP_087151998.1">
    <property type="nucleotide sequence ID" value="NZ_VMSO01000004.1"/>
</dbReference>
<protein>
    <submittedName>
        <fullName evidence="2">Uncharacterized protein</fullName>
    </submittedName>
</protein>
<proteinExistence type="predicted"/>
<organism evidence="2 3">
    <name type="scientific">Mediterraneibacter catenae</name>
    <dbReference type="NCBI Taxonomy" id="2594882"/>
    <lineage>
        <taxon>Bacteria</taxon>
        <taxon>Bacillati</taxon>
        <taxon>Bacillota</taxon>
        <taxon>Clostridia</taxon>
        <taxon>Lachnospirales</taxon>
        <taxon>Lachnospiraceae</taxon>
        <taxon>Mediterraneibacter</taxon>
    </lineage>
</organism>
<reference evidence="2 3" key="1">
    <citation type="submission" date="2019-07" db="EMBL/GenBank/DDBJ databases">
        <authorList>
            <person name="Wongkuna S."/>
            <person name="Scaria J."/>
        </authorList>
    </citation>
    <scope>NUCLEOTIDE SEQUENCE [LARGE SCALE GENOMIC DNA]</scope>
    <source>
        <strain evidence="2 3">SW178</strain>
    </source>
</reference>
<dbReference type="Proteomes" id="UP000322025">
    <property type="component" value="Unassembled WGS sequence"/>
</dbReference>
<accession>A0A5M9I2I5</accession>